<evidence type="ECO:0000259" key="1">
    <source>
        <dbReference type="Pfam" id="PF13503"/>
    </source>
</evidence>
<dbReference type="KEGG" id="bam:Bamb_3480"/>
<organism evidence="2 3">
    <name type="scientific">Burkholderia ambifaria (strain ATCC BAA-244 / DSM 16087 / CCUG 44356 / LMG 19182 / AMMD)</name>
    <name type="common">Burkholderia cepacia (strain AMMD)</name>
    <dbReference type="NCBI Taxonomy" id="339670"/>
    <lineage>
        <taxon>Bacteria</taxon>
        <taxon>Pseudomonadati</taxon>
        <taxon>Pseudomonadota</taxon>
        <taxon>Betaproteobacteria</taxon>
        <taxon>Burkholderiales</taxon>
        <taxon>Burkholderiaceae</taxon>
        <taxon>Burkholderia</taxon>
        <taxon>Burkholderia cepacia complex</taxon>
    </lineage>
</organism>
<accession>Q0B9Y9</accession>
<keyword evidence="3" id="KW-1185">Reference proteome</keyword>
<dbReference type="Proteomes" id="UP000000662">
    <property type="component" value="Chromosome 2"/>
</dbReference>
<dbReference type="Pfam" id="PF13503">
    <property type="entry name" value="DUF4123"/>
    <property type="match status" value="1"/>
</dbReference>
<protein>
    <recommendedName>
        <fullName evidence="1">DUF4123 domain-containing protein</fullName>
    </recommendedName>
</protein>
<dbReference type="EMBL" id="CP000441">
    <property type="protein sequence ID" value="ABI89034.1"/>
    <property type="molecule type" value="Genomic_DNA"/>
</dbReference>
<name>Q0B9Y9_BURCM</name>
<dbReference type="InterPro" id="IPR025391">
    <property type="entry name" value="DUF4123"/>
</dbReference>
<gene>
    <name evidence="2" type="ordered locus">Bamb_3480</name>
</gene>
<reference evidence="2" key="1">
    <citation type="submission" date="2006-08" db="EMBL/GenBank/DDBJ databases">
        <title>Complete sequence of Chromosome 2 of Burkholderia cepacia AMMD.</title>
        <authorList>
            <consortium name="US DOE Joint Genome Institute"/>
            <person name="Copeland A."/>
            <person name="Lucas S."/>
            <person name="Lapidus A."/>
            <person name="Barry K."/>
            <person name="Detter J.C."/>
            <person name="Glavina del Rio T."/>
            <person name="Hammon N."/>
            <person name="Israni S."/>
            <person name="Pitluck S."/>
            <person name="Bruce D."/>
            <person name="Chain P."/>
            <person name="Malfatti S."/>
            <person name="Shin M."/>
            <person name="Vergez L."/>
            <person name="Schmutz J."/>
            <person name="Larimer F."/>
            <person name="Land M."/>
            <person name="Hauser L."/>
            <person name="Kyrpides N."/>
            <person name="Kim E."/>
            <person name="Parke J."/>
            <person name="Coenye T."/>
            <person name="Konstantinidis K."/>
            <person name="Ramette A."/>
            <person name="Tiedje J."/>
            <person name="Richardson P."/>
        </authorList>
    </citation>
    <scope>NUCLEOTIDE SEQUENCE</scope>
    <source>
        <strain evidence="2">AMMD</strain>
    </source>
</reference>
<evidence type="ECO:0000313" key="2">
    <source>
        <dbReference type="EMBL" id="ABI89034.1"/>
    </source>
</evidence>
<dbReference type="AlphaFoldDB" id="Q0B9Y9"/>
<evidence type="ECO:0000313" key="3">
    <source>
        <dbReference type="Proteomes" id="UP000000662"/>
    </source>
</evidence>
<sequence length="294" mass="33553">MRRSCRFREGRMQSYSLSDAMSVTTHLLADRLLIQDWADDLPWHDVVPEWLSNEHHLLPVVLRLDDLDDTQRERVEQYLTEDSAEVASAMLICSELSAEAQARQLARHVVITLDDDSRALLRFADPAVFVHLLRVLPLPHLASLCDGASRWWVPFQGLWYELEFSGRPEARWSKLDEFQSIALTNVGLVNDVLATMPEPHDIKQMWRCSQEINQWLGAAQSEFGLVNAHDCVAFARHGCLLGRGFSNHPKLVPHLRDAVETPGLYAQATALFSEKEWNNLIADIERINQKQEAP</sequence>
<feature type="domain" description="DUF4123" evidence="1">
    <location>
        <begin position="59"/>
        <end position="141"/>
    </location>
</feature>
<proteinExistence type="predicted"/>